<feature type="region of interest" description="Disordered" evidence="1">
    <location>
        <begin position="320"/>
        <end position="354"/>
    </location>
</feature>
<evidence type="ECO:0000256" key="1">
    <source>
        <dbReference type="SAM" id="MobiDB-lite"/>
    </source>
</evidence>
<accession>A0A6G1IHQ2</accession>
<evidence type="ECO:0000313" key="2">
    <source>
        <dbReference type="EMBL" id="KAF2677429.1"/>
    </source>
</evidence>
<feature type="compositionally biased region" description="Polar residues" evidence="1">
    <location>
        <begin position="118"/>
        <end position="139"/>
    </location>
</feature>
<feature type="region of interest" description="Disordered" evidence="1">
    <location>
        <begin position="118"/>
        <end position="153"/>
    </location>
</feature>
<dbReference type="EMBL" id="MU005622">
    <property type="protein sequence ID" value="KAF2677429.1"/>
    <property type="molecule type" value="Genomic_DNA"/>
</dbReference>
<gene>
    <name evidence="2" type="ORF">K458DRAFT_466189</name>
</gene>
<evidence type="ECO:0000313" key="3">
    <source>
        <dbReference type="Proteomes" id="UP000799291"/>
    </source>
</evidence>
<dbReference type="AlphaFoldDB" id="A0A6G1IHQ2"/>
<organism evidence="2 3">
    <name type="scientific">Lentithecium fluviatile CBS 122367</name>
    <dbReference type="NCBI Taxonomy" id="1168545"/>
    <lineage>
        <taxon>Eukaryota</taxon>
        <taxon>Fungi</taxon>
        <taxon>Dikarya</taxon>
        <taxon>Ascomycota</taxon>
        <taxon>Pezizomycotina</taxon>
        <taxon>Dothideomycetes</taxon>
        <taxon>Pleosporomycetidae</taxon>
        <taxon>Pleosporales</taxon>
        <taxon>Massarineae</taxon>
        <taxon>Lentitheciaceae</taxon>
        <taxon>Lentithecium</taxon>
    </lineage>
</organism>
<feature type="compositionally biased region" description="Basic and acidic residues" evidence="1">
    <location>
        <begin position="323"/>
        <end position="338"/>
    </location>
</feature>
<feature type="compositionally biased region" description="Low complexity" evidence="1">
    <location>
        <begin position="140"/>
        <end position="153"/>
    </location>
</feature>
<name>A0A6G1IHQ2_9PLEO</name>
<reference evidence="2" key="1">
    <citation type="journal article" date="2020" name="Stud. Mycol.">
        <title>101 Dothideomycetes genomes: a test case for predicting lifestyles and emergence of pathogens.</title>
        <authorList>
            <person name="Haridas S."/>
            <person name="Albert R."/>
            <person name="Binder M."/>
            <person name="Bloem J."/>
            <person name="Labutti K."/>
            <person name="Salamov A."/>
            <person name="Andreopoulos B."/>
            <person name="Baker S."/>
            <person name="Barry K."/>
            <person name="Bills G."/>
            <person name="Bluhm B."/>
            <person name="Cannon C."/>
            <person name="Castanera R."/>
            <person name="Culley D."/>
            <person name="Daum C."/>
            <person name="Ezra D."/>
            <person name="Gonzalez J."/>
            <person name="Henrissat B."/>
            <person name="Kuo A."/>
            <person name="Liang C."/>
            <person name="Lipzen A."/>
            <person name="Lutzoni F."/>
            <person name="Magnuson J."/>
            <person name="Mondo S."/>
            <person name="Nolan M."/>
            <person name="Ohm R."/>
            <person name="Pangilinan J."/>
            <person name="Park H.-J."/>
            <person name="Ramirez L."/>
            <person name="Alfaro M."/>
            <person name="Sun H."/>
            <person name="Tritt A."/>
            <person name="Yoshinaga Y."/>
            <person name="Zwiers L.-H."/>
            <person name="Turgeon B."/>
            <person name="Goodwin S."/>
            <person name="Spatafora J."/>
            <person name="Crous P."/>
            <person name="Grigoriev I."/>
        </authorList>
    </citation>
    <scope>NUCLEOTIDE SEQUENCE</scope>
    <source>
        <strain evidence="2">CBS 122367</strain>
    </source>
</reference>
<protein>
    <submittedName>
        <fullName evidence="2">Uncharacterized protein</fullName>
    </submittedName>
</protein>
<keyword evidence="3" id="KW-1185">Reference proteome</keyword>
<dbReference type="Proteomes" id="UP000799291">
    <property type="component" value="Unassembled WGS sequence"/>
</dbReference>
<sequence>MEEWKSINRFFVIQPMWHQLPKHQLDSALAIDIVTDASNMPLQFNTFDTTPTSNKMPLEGLADNPFVRAPADRPAPALGNPEDIYSFKRVVGADSSANITMASNPSMSFGFNATTTKGRCSSASDATPPSDGTVNSATGPTTASGSDAPSSSAAGVVDLSHQELLSSSLPEETSDIINQSLCFWEPTSVLDTSVQQLRLFVLDDVDVFPFKWIEALLSSKVTSFPRLQNVQLYVNSLVRPFIGDVIESRLHFDAFATMLSRFGTSTVKLDIYFSTVGREDQREDGTSAPSFRQVDVATLHKAVSDLMQQEHTEAFTDVLGPENRVRSEPLRPTEEGCRKPYRHRMSEPEDDEYL</sequence>
<proteinExistence type="predicted"/>